<dbReference type="Proteomes" id="UP000614047">
    <property type="component" value="Unassembled WGS sequence"/>
</dbReference>
<dbReference type="SMART" id="SM00858">
    <property type="entry name" value="SAF"/>
    <property type="match status" value="1"/>
</dbReference>
<comment type="caution">
    <text evidence="3">The sequence shown here is derived from an EMBL/GenBank/DDBJ whole genome shotgun (WGS) entry which is preliminary data.</text>
</comment>
<dbReference type="RefSeq" id="WP_197015682.1">
    <property type="nucleotide sequence ID" value="NZ_BAABES010000003.1"/>
</dbReference>
<feature type="domain" description="SAF" evidence="2">
    <location>
        <begin position="36"/>
        <end position="96"/>
    </location>
</feature>
<evidence type="ECO:0000259" key="2">
    <source>
        <dbReference type="SMART" id="SM00858"/>
    </source>
</evidence>
<evidence type="ECO:0000313" key="4">
    <source>
        <dbReference type="Proteomes" id="UP000614047"/>
    </source>
</evidence>
<keyword evidence="1" id="KW-0732">Signal</keyword>
<dbReference type="CDD" id="cd11614">
    <property type="entry name" value="SAF_CpaB_FlgA_like"/>
    <property type="match status" value="1"/>
</dbReference>
<dbReference type="Pfam" id="PF08666">
    <property type="entry name" value="SAF"/>
    <property type="match status" value="1"/>
</dbReference>
<reference evidence="3" key="1">
    <citation type="submission" date="2020-11" db="EMBL/GenBank/DDBJ databases">
        <title>Sequencing the genomes of 1000 actinobacteria strains.</title>
        <authorList>
            <person name="Klenk H.-P."/>
        </authorList>
    </citation>
    <scope>NUCLEOTIDE SEQUENCE</scope>
    <source>
        <strain evidence="3">DSM 43175</strain>
    </source>
</reference>
<keyword evidence="4" id="KW-1185">Reference proteome</keyword>
<gene>
    <name evidence="3" type="ORF">IW256_007758</name>
</gene>
<organism evidence="3 4">
    <name type="scientific">Actinomadura viridis</name>
    <dbReference type="NCBI Taxonomy" id="58110"/>
    <lineage>
        <taxon>Bacteria</taxon>
        <taxon>Bacillati</taxon>
        <taxon>Actinomycetota</taxon>
        <taxon>Actinomycetes</taxon>
        <taxon>Streptosporangiales</taxon>
        <taxon>Thermomonosporaceae</taxon>
        <taxon>Actinomadura</taxon>
    </lineage>
</organism>
<dbReference type="EMBL" id="JADOUA010000001">
    <property type="protein sequence ID" value="MBG6093645.1"/>
    <property type="molecule type" value="Genomic_DNA"/>
</dbReference>
<evidence type="ECO:0000313" key="3">
    <source>
        <dbReference type="EMBL" id="MBG6093645.1"/>
    </source>
</evidence>
<feature type="chain" id="PRO_5039488992" evidence="1">
    <location>
        <begin position="27"/>
        <end position="198"/>
    </location>
</feature>
<proteinExistence type="predicted"/>
<feature type="signal peptide" evidence="1">
    <location>
        <begin position="1"/>
        <end position="26"/>
    </location>
</feature>
<accession>A0A931DU69</accession>
<dbReference type="InterPro" id="IPR013974">
    <property type="entry name" value="SAF"/>
</dbReference>
<name>A0A931DU69_9ACTN</name>
<protein>
    <submittedName>
        <fullName evidence="3">Flp pilus assembly protein CpaB</fullName>
    </submittedName>
</protein>
<dbReference type="AlphaFoldDB" id="A0A931DU69"/>
<evidence type="ECO:0000256" key="1">
    <source>
        <dbReference type="SAM" id="SignalP"/>
    </source>
</evidence>
<sequence>MSGRSAGYRRPVAALAAAAGTGFALLALQPDPAPGQRITVAARDLPGGATLRPGDLRTVTVPAPAVPAGAVTAPAAGRVLSGPMRRGEPLTDLRIASGGLLRGQAPGTVATPVRIADAAAVRLLRAGDRVDVLAAPDPDLHPDPRARLVVAAVPVITVPRQAGQAGQGALVVLATDRSQAAALAGAGPRLALTIARSW</sequence>